<dbReference type="OrthoDB" id="4427130at2"/>
<dbReference type="NCBIfam" id="TIGR02569">
    <property type="entry name" value="TIGR02569_actnb"/>
    <property type="match status" value="1"/>
</dbReference>
<protein>
    <submittedName>
        <fullName evidence="2">TIGR02569 family protein</fullName>
    </submittedName>
</protein>
<accession>A0A4S8Q9D2</accession>
<dbReference type="EMBL" id="STGY01000054">
    <property type="protein sequence ID" value="THV40938.1"/>
    <property type="molecule type" value="Genomic_DNA"/>
</dbReference>
<feature type="domain" description="Aminoglycoside phosphotransferase" evidence="1">
    <location>
        <begin position="43"/>
        <end position="183"/>
    </location>
</feature>
<reference evidence="3" key="1">
    <citation type="submission" date="2019-04" db="EMBL/GenBank/DDBJ databases">
        <title>Nocardioides xinjiangensis sp. nov.</title>
        <authorList>
            <person name="Liu S."/>
        </authorList>
    </citation>
    <scope>NUCLEOTIDE SEQUENCE [LARGE SCALE GENOMIC DNA]</scope>
    <source>
        <strain evidence="3">18</strain>
    </source>
</reference>
<evidence type="ECO:0000313" key="3">
    <source>
        <dbReference type="Proteomes" id="UP000308760"/>
    </source>
</evidence>
<comment type="caution">
    <text evidence="2">The sequence shown here is derived from an EMBL/GenBank/DDBJ whole genome shotgun (WGS) entry which is preliminary data.</text>
</comment>
<reference evidence="2 3" key="2">
    <citation type="submission" date="2019-05" db="EMBL/GenBank/DDBJ databases">
        <title>Glycomyces buryatensis sp. nov.</title>
        <authorList>
            <person name="Nikitina E."/>
        </authorList>
    </citation>
    <scope>NUCLEOTIDE SEQUENCE [LARGE SCALE GENOMIC DNA]</scope>
    <source>
        <strain evidence="2 3">18</strain>
    </source>
</reference>
<name>A0A4S8Q9D2_9ACTN</name>
<dbReference type="Proteomes" id="UP000308760">
    <property type="component" value="Unassembled WGS sequence"/>
</dbReference>
<dbReference type="InterPro" id="IPR013402">
    <property type="entry name" value="CHP02569"/>
</dbReference>
<dbReference type="Pfam" id="PF01636">
    <property type="entry name" value="APH"/>
    <property type="match status" value="1"/>
</dbReference>
<dbReference type="SUPFAM" id="SSF56112">
    <property type="entry name" value="Protein kinase-like (PK-like)"/>
    <property type="match status" value="1"/>
</dbReference>
<dbReference type="AlphaFoldDB" id="A0A4S8Q9D2"/>
<organism evidence="2 3">
    <name type="scientific">Glycomyces buryatensis</name>
    <dbReference type="NCBI Taxonomy" id="2570927"/>
    <lineage>
        <taxon>Bacteria</taxon>
        <taxon>Bacillati</taxon>
        <taxon>Actinomycetota</taxon>
        <taxon>Actinomycetes</taxon>
        <taxon>Glycomycetales</taxon>
        <taxon>Glycomycetaceae</taxon>
        <taxon>Glycomyces</taxon>
    </lineage>
</organism>
<gene>
    <name evidence="2" type="ORF">FAB82_13900</name>
</gene>
<proteinExistence type="predicted"/>
<dbReference type="InterPro" id="IPR002575">
    <property type="entry name" value="Aminoglycoside_PTrfase"/>
</dbReference>
<sequence>MRMPPSESVLEAFGAAADPELLDGGQGHTWRASSIVLKPAGLAVESRWRASVLETLPDTDRLRIARPVRAASGDWLHEGWEAWHHTPGRTDPKRWDEAIKAGTAFHEAIATVARPDFLEGRDNWWTRADQAAWSSEVVEEVPSLRRLMEARVPVQVRSQLVHGDVLGNVIYTPGQPPTLIDWAPYWRPTSWAAAVAVVDALCWHGADEALIQAWSSLEHWAQMLLRALLFRMITDLESSRARGKVWQPHPAYTPVVKLVLVCADSAS</sequence>
<dbReference type="InterPro" id="IPR011009">
    <property type="entry name" value="Kinase-like_dom_sf"/>
</dbReference>
<keyword evidence="3" id="KW-1185">Reference proteome</keyword>
<evidence type="ECO:0000259" key="1">
    <source>
        <dbReference type="Pfam" id="PF01636"/>
    </source>
</evidence>
<evidence type="ECO:0000313" key="2">
    <source>
        <dbReference type="EMBL" id="THV40938.1"/>
    </source>
</evidence>